<dbReference type="Proteomes" id="UP000825935">
    <property type="component" value="Chromosome 21"/>
</dbReference>
<feature type="compositionally biased region" description="Polar residues" evidence="1">
    <location>
        <begin position="198"/>
        <end position="214"/>
    </location>
</feature>
<feature type="region of interest" description="Disordered" evidence="1">
    <location>
        <begin position="303"/>
        <end position="354"/>
    </location>
</feature>
<comment type="caution">
    <text evidence="2">The sequence shown here is derived from an EMBL/GenBank/DDBJ whole genome shotgun (WGS) entry which is preliminary data.</text>
</comment>
<keyword evidence="3" id="KW-1185">Reference proteome</keyword>
<evidence type="ECO:0000313" key="3">
    <source>
        <dbReference type="Proteomes" id="UP000825935"/>
    </source>
</evidence>
<proteinExistence type="predicted"/>
<feature type="region of interest" description="Disordered" evidence="1">
    <location>
        <begin position="163"/>
        <end position="214"/>
    </location>
</feature>
<feature type="compositionally biased region" description="Basic and acidic residues" evidence="1">
    <location>
        <begin position="339"/>
        <end position="354"/>
    </location>
</feature>
<feature type="compositionally biased region" description="Acidic residues" evidence="1">
    <location>
        <begin position="238"/>
        <end position="266"/>
    </location>
</feature>
<dbReference type="AlphaFoldDB" id="A0A8T2SDU7"/>
<organism evidence="2 3">
    <name type="scientific">Ceratopteris richardii</name>
    <name type="common">Triangle waterfern</name>
    <dbReference type="NCBI Taxonomy" id="49495"/>
    <lineage>
        <taxon>Eukaryota</taxon>
        <taxon>Viridiplantae</taxon>
        <taxon>Streptophyta</taxon>
        <taxon>Embryophyta</taxon>
        <taxon>Tracheophyta</taxon>
        <taxon>Polypodiopsida</taxon>
        <taxon>Polypodiidae</taxon>
        <taxon>Polypodiales</taxon>
        <taxon>Pteridineae</taxon>
        <taxon>Pteridaceae</taxon>
        <taxon>Parkerioideae</taxon>
        <taxon>Ceratopteris</taxon>
    </lineage>
</organism>
<reference evidence="2" key="1">
    <citation type="submission" date="2021-08" db="EMBL/GenBank/DDBJ databases">
        <title>WGS assembly of Ceratopteris richardii.</title>
        <authorList>
            <person name="Marchant D.B."/>
            <person name="Chen G."/>
            <person name="Jenkins J."/>
            <person name="Shu S."/>
            <person name="Leebens-Mack J."/>
            <person name="Grimwood J."/>
            <person name="Schmutz J."/>
            <person name="Soltis P."/>
            <person name="Soltis D."/>
            <person name="Chen Z.-H."/>
        </authorList>
    </citation>
    <scope>NUCLEOTIDE SEQUENCE</scope>
    <source>
        <strain evidence="2">Whitten #5841</strain>
        <tissue evidence="2">Leaf</tissue>
    </source>
</reference>
<evidence type="ECO:0000313" key="2">
    <source>
        <dbReference type="EMBL" id="KAH7316146.1"/>
    </source>
</evidence>
<gene>
    <name evidence="2" type="ORF">KP509_21G080000</name>
</gene>
<name>A0A8T2SDU7_CERRI</name>
<accession>A0A8T2SDU7</accession>
<evidence type="ECO:0000256" key="1">
    <source>
        <dbReference type="SAM" id="MobiDB-lite"/>
    </source>
</evidence>
<feature type="region of interest" description="Disordered" evidence="1">
    <location>
        <begin position="238"/>
        <end position="270"/>
    </location>
</feature>
<dbReference type="EMBL" id="CM035426">
    <property type="protein sequence ID" value="KAH7316146.1"/>
    <property type="molecule type" value="Genomic_DNA"/>
</dbReference>
<dbReference type="OrthoDB" id="1934642at2759"/>
<sequence length="621" mass="68797">MVALELECAATTVSSSLTSSFLPKFANFSKLKLVQLPIARTGSFHGVAASTKHKKKKGRKSSSPAREWSYEHLMVLWDEIFEQCCSDTVKSTQIRDLSRKGLANHGRGCVLVFQEVQTFPRGAGTGFTSKPPKSSRRVPDFITLDYHAVYLPREFLLDPRKAPSEEDMADPSPEQISQDGSSRVMVETDNPVIEDSRNTAQSQHYETETTNGSYTSGKVIDIEEVIRSAEDVYQFYTDDEDEFDSGADNDDDDDSDEDNDNNEDDCTLLSVDSKTINTDLTSFMSDEHSNNVSLDCSHGNEPILGLTDKDGDSSSSMSDQNSFLTLTTDTDPNYGSELSSEHNDPFITRENHDRKVVSSVSNHLPKRVDDIQDLSPNSDSMSYDAMHNTRGSASSSVVEYYVDHEHNAIPETGEPVPLYNTDSAGQSAFDQGELNGCNTEPLVESSETEELVEQYVGTYVNGPAVDSSGTNISSMHCIEENIESNVLESNALVPIDKVNRVVLDKASEGNEVEVATQQMLYASMRGLDRTRLMTLTANFDFEAEKFRFGRVSVINARTTDAGGENPYNPEEDELVLLLHLLVDGRPAYGADVLVAYMDKEKTNATGKDQWKLKGKYRQIFT</sequence>
<protein>
    <submittedName>
        <fullName evidence="2">Uncharacterized protein</fullName>
    </submittedName>
</protein>
<feature type="compositionally biased region" description="Low complexity" evidence="1">
    <location>
        <begin position="313"/>
        <end position="322"/>
    </location>
</feature>
<feature type="compositionally biased region" description="Polar residues" evidence="1">
    <location>
        <begin position="323"/>
        <end position="338"/>
    </location>
</feature>